<organism evidence="1 2">
    <name type="scientific">Lutibacter holmesii</name>
    <dbReference type="NCBI Taxonomy" id="1137985"/>
    <lineage>
        <taxon>Bacteria</taxon>
        <taxon>Pseudomonadati</taxon>
        <taxon>Bacteroidota</taxon>
        <taxon>Flavobacteriia</taxon>
        <taxon>Flavobacteriales</taxon>
        <taxon>Flavobacteriaceae</taxon>
        <taxon>Lutibacter</taxon>
    </lineage>
</organism>
<dbReference type="RefSeq" id="WP_386808665.1">
    <property type="nucleotide sequence ID" value="NZ_JBHTMV010000003.1"/>
</dbReference>
<evidence type="ECO:0000313" key="2">
    <source>
        <dbReference type="Proteomes" id="UP001597241"/>
    </source>
</evidence>
<dbReference type="EMBL" id="JBHTMV010000003">
    <property type="protein sequence ID" value="MFD1293466.1"/>
    <property type="molecule type" value="Genomic_DNA"/>
</dbReference>
<keyword evidence="2" id="KW-1185">Reference proteome</keyword>
<evidence type="ECO:0008006" key="3">
    <source>
        <dbReference type="Google" id="ProtNLM"/>
    </source>
</evidence>
<reference evidence="2" key="1">
    <citation type="journal article" date="2019" name="Int. J. Syst. Evol. Microbiol.">
        <title>The Global Catalogue of Microorganisms (GCM) 10K type strain sequencing project: providing services to taxonomists for standard genome sequencing and annotation.</title>
        <authorList>
            <consortium name="The Broad Institute Genomics Platform"/>
            <consortium name="The Broad Institute Genome Sequencing Center for Infectious Disease"/>
            <person name="Wu L."/>
            <person name="Ma J."/>
        </authorList>
    </citation>
    <scope>NUCLEOTIDE SEQUENCE [LARGE SCALE GENOMIC DNA]</scope>
    <source>
        <strain evidence="2">CCUG 62221</strain>
    </source>
</reference>
<gene>
    <name evidence="1" type="ORF">ACFQ5N_06420</name>
</gene>
<evidence type="ECO:0000313" key="1">
    <source>
        <dbReference type="EMBL" id="MFD1293466.1"/>
    </source>
</evidence>
<sequence>MKKIVLLFVINLVLFGCSKDNDGGSSDYNGYYFETTYLDVTYVDESYYVGGVELGADACTSTNDLIGTSLGQLEKSNFFIDAHFIHYENQSDFESNKSDASNLTANKYSLYDCFNNLELSINFVLDNQDLILDESKNNVSKINKITIVNETNLEITYSIEGEYIGNFKNTTSNSTASLVGNYRVPIIVLK</sequence>
<comment type="caution">
    <text evidence="1">The sequence shown here is derived from an EMBL/GenBank/DDBJ whole genome shotgun (WGS) entry which is preliminary data.</text>
</comment>
<dbReference type="PROSITE" id="PS51257">
    <property type="entry name" value="PROKAR_LIPOPROTEIN"/>
    <property type="match status" value="1"/>
</dbReference>
<accession>A0ABW3WQA1</accession>
<proteinExistence type="predicted"/>
<name>A0ABW3WQA1_9FLAO</name>
<dbReference type="Proteomes" id="UP001597241">
    <property type="component" value="Unassembled WGS sequence"/>
</dbReference>
<protein>
    <recommendedName>
        <fullName evidence="3">Lipid/polyisoprenoid-binding YceI-like domain-containing protein</fullName>
    </recommendedName>
</protein>